<accession>A0A4U8UP84</accession>
<evidence type="ECO:0000313" key="2">
    <source>
        <dbReference type="Proteomes" id="UP000298663"/>
    </source>
</evidence>
<reference evidence="1 2" key="1">
    <citation type="journal article" date="2015" name="Genome Biol.">
        <title>Comparative genomics of Steinernema reveals deeply conserved gene regulatory networks.</title>
        <authorList>
            <person name="Dillman A.R."/>
            <person name="Macchietto M."/>
            <person name="Porter C.F."/>
            <person name="Rogers A."/>
            <person name="Williams B."/>
            <person name="Antoshechkin I."/>
            <person name="Lee M.M."/>
            <person name="Goodwin Z."/>
            <person name="Lu X."/>
            <person name="Lewis E.E."/>
            <person name="Goodrich-Blair H."/>
            <person name="Stock S.P."/>
            <person name="Adams B.J."/>
            <person name="Sternberg P.W."/>
            <person name="Mortazavi A."/>
        </authorList>
    </citation>
    <scope>NUCLEOTIDE SEQUENCE [LARGE SCALE GENOMIC DNA]</scope>
    <source>
        <strain evidence="1 2">ALL</strain>
    </source>
</reference>
<evidence type="ECO:0000313" key="1">
    <source>
        <dbReference type="EMBL" id="TMS34914.1"/>
    </source>
</evidence>
<name>A0A4U8UP84_STECR</name>
<protein>
    <submittedName>
        <fullName evidence="1">Uncharacterized protein</fullName>
    </submittedName>
</protein>
<dbReference type="Proteomes" id="UP000298663">
    <property type="component" value="Unassembled WGS sequence"/>
</dbReference>
<organism evidence="1 2">
    <name type="scientific">Steinernema carpocapsae</name>
    <name type="common">Entomopathogenic nematode</name>
    <dbReference type="NCBI Taxonomy" id="34508"/>
    <lineage>
        <taxon>Eukaryota</taxon>
        <taxon>Metazoa</taxon>
        <taxon>Ecdysozoa</taxon>
        <taxon>Nematoda</taxon>
        <taxon>Chromadorea</taxon>
        <taxon>Rhabditida</taxon>
        <taxon>Tylenchina</taxon>
        <taxon>Panagrolaimomorpha</taxon>
        <taxon>Strongyloidoidea</taxon>
        <taxon>Steinernematidae</taxon>
        <taxon>Steinernema</taxon>
    </lineage>
</organism>
<dbReference type="AlphaFoldDB" id="A0A4U8UP84"/>
<gene>
    <name evidence="1" type="ORF">L596_002412</name>
</gene>
<keyword evidence="2" id="KW-1185">Reference proteome</keyword>
<comment type="caution">
    <text evidence="1">The sequence shown here is derived from an EMBL/GenBank/DDBJ whole genome shotgun (WGS) entry which is preliminary data.</text>
</comment>
<proteinExistence type="predicted"/>
<sequence>MLMQQIEYLQQTDDLTVPHFASPEVSLSFVQLSTTWLWEWKQVSLVTEASFVMLNVAECRGKRLKLNLKNIFESTCETRLKVAEQNTNRSQRFK</sequence>
<reference evidence="1 2" key="2">
    <citation type="journal article" date="2019" name="G3 (Bethesda)">
        <title>Hybrid Assembly of the Genome of the Entomopathogenic Nematode Steinernema carpocapsae Identifies the X-Chromosome.</title>
        <authorList>
            <person name="Serra L."/>
            <person name="Macchietto M."/>
            <person name="Macias-Munoz A."/>
            <person name="McGill C.J."/>
            <person name="Rodriguez I.M."/>
            <person name="Rodriguez B."/>
            <person name="Murad R."/>
            <person name="Mortazavi A."/>
        </authorList>
    </citation>
    <scope>NUCLEOTIDE SEQUENCE [LARGE SCALE GENOMIC DNA]</scope>
    <source>
        <strain evidence="1 2">ALL</strain>
    </source>
</reference>
<dbReference type="EMBL" id="AZBU02000001">
    <property type="protein sequence ID" value="TMS34914.1"/>
    <property type="molecule type" value="Genomic_DNA"/>
</dbReference>